<proteinExistence type="predicted"/>
<accession>A0ABP9RTN6</accession>
<gene>
    <name evidence="1" type="ORF">GCM10023322_31960</name>
</gene>
<sequence>MDRQPENGIQHGTDGRWEFLEHSQSRNNGLHVSAHNTGAQAPYEQLGFTETGRNLAKDL</sequence>
<evidence type="ECO:0008006" key="3">
    <source>
        <dbReference type="Google" id="ProtNLM"/>
    </source>
</evidence>
<dbReference type="EMBL" id="BAABJQ010000008">
    <property type="protein sequence ID" value="GAA5186214.1"/>
    <property type="molecule type" value="Genomic_DNA"/>
</dbReference>
<keyword evidence="2" id="KW-1185">Reference proteome</keyword>
<reference evidence="2" key="1">
    <citation type="journal article" date="2019" name="Int. J. Syst. Evol. Microbiol.">
        <title>The Global Catalogue of Microorganisms (GCM) 10K type strain sequencing project: providing services to taxonomists for standard genome sequencing and annotation.</title>
        <authorList>
            <consortium name="The Broad Institute Genomics Platform"/>
            <consortium name="The Broad Institute Genome Sequencing Center for Infectious Disease"/>
            <person name="Wu L."/>
            <person name="Ma J."/>
        </authorList>
    </citation>
    <scope>NUCLEOTIDE SEQUENCE [LARGE SCALE GENOMIC DNA]</scope>
    <source>
        <strain evidence="2">JCM 18304</strain>
    </source>
</reference>
<evidence type="ECO:0000313" key="2">
    <source>
        <dbReference type="Proteomes" id="UP001501570"/>
    </source>
</evidence>
<name>A0ABP9RTN6_9ACTN</name>
<dbReference type="Proteomes" id="UP001501570">
    <property type="component" value="Unassembled WGS sequence"/>
</dbReference>
<evidence type="ECO:0000313" key="1">
    <source>
        <dbReference type="EMBL" id="GAA5186214.1"/>
    </source>
</evidence>
<comment type="caution">
    <text evidence="1">The sequence shown here is derived from an EMBL/GenBank/DDBJ whole genome shotgun (WGS) entry which is preliminary data.</text>
</comment>
<organism evidence="1 2">
    <name type="scientific">Rugosimonospora acidiphila</name>
    <dbReference type="NCBI Taxonomy" id="556531"/>
    <lineage>
        <taxon>Bacteria</taxon>
        <taxon>Bacillati</taxon>
        <taxon>Actinomycetota</taxon>
        <taxon>Actinomycetes</taxon>
        <taxon>Micromonosporales</taxon>
        <taxon>Micromonosporaceae</taxon>
        <taxon>Rugosimonospora</taxon>
    </lineage>
</organism>
<protein>
    <recommendedName>
        <fullName evidence="3">Beta-galactosidase</fullName>
    </recommendedName>
</protein>